<gene>
    <name evidence="1" type="ORF">L1987_35948</name>
</gene>
<dbReference type="Proteomes" id="UP001056120">
    <property type="component" value="Linkage Group LG12"/>
</dbReference>
<keyword evidence="2" id="KW-1185">Reference proteome</keyword>
<reference evidence="1 2" key="2">
    <citation type="journal article" date="2022" name="Mol. Ecol. Resour.">
        <title>The genomes of chicory, endive, great burdock and yacon provide insights into Asteraceae paleo-polyploidization history and plant inulin production.</title>
        <authorList>
            <person name="Fan W."/>
            <person name="Wang S."/>
            <person name="Wang H."/>
            <person name="Wang A."/>
            <person name="Jiang F."/>
            <person name="Liu H."/>
            <person name="Zhao H."/>
            <person name="Xu D."/>
            <person name="Zhang Y."/>
        </authorList>
    </citation>
    <scope>NUCLEOTIDE SEQUENCE [LARGE SCALE GENOMIC DNA]</scope>
    <source>
        <strain evidence="2">cv. Yunnan</strain>
        <tissue evidence="1">Leaves</tissue>
    </source>
</reference>
<evidence type="ECO:0000313" key="2">
    <source>
        <dbReference type="Proteomes" id="UP001056120"/>
    </source>
</evidence>
<accession>A0ACB9HDI2</accession>
<sequence length="705" mass="79286">MNALKFDGSPVVLSDPKFLNAMNLNEKILGRNSVNRIHEPDWSLRRFSSSSSSNHEGDLHDDFDLSDVVFKYINQMLMEENIEEKTSMLHESAALQAAEKSFYDALMVNEPPLGSSNTTVPLYDNDGKDGIMIRDYNCFVGDTFVSGMSLSCDVNDYDSPLVQSVSVNLDSQPRSQSSYCSPSSNSCVIDCFVDSPVSIQSVSDIHPEKGIGESGSFSLSGDRTLDQLVTESVVLKAEKKHEISPSITEESRGKKNLYPKDFDEDGRIFKQSAVYTDPTVRSKMFDDVLLCGEGKNLPRSSFVHNGVNRAQQKGSSGKGRGKKGVKRDVVDLRTLLSLCAQAVAANDQRSAINLLKQIREHASPSGDGMQRLAHYFSAGLEARMAGSGTAIYKTLLSRPTSAADVLKAYHLYLGCCPFVKISNFLSNKTILHTAQKKKKLHIVDFGILYGFQWPCFIQRLSKRPGGPPVLRITGIDFPCPGFRPSERVEETGSRLANYAETFKVPFKFKAIAQKWETITIDDLELDSDETLVVNCAYRFKCLLDETVMVDSPRHKVLNLIRKMKPDLFIQGVINGSYNAPFFITRFREALFFFSSLFDMIEANATRETPERMLIEKNFWGREAMNVIACEGGERIERPETYKQWQVRNLRAGFRQLPLNQEILKLAKDRVKSCYHRDFGIDEDGHWLLQGWKGRIIYALSSWKLA</sequence>
<evidence type="ECO:0000313" key="1">
    <source>
        <dbReference type="EMBL" id="KAI3793331.1"/>
    </source>
</evidence>
<dbReference type="EMBL" id="CM042029">
    <property type="protein sequence ID" value="KAI3793331.1"/>
    <property type="molecule type" value="Genomic_DNA"/>
</dbReference>
<comment type="caution">
    <text evidence="1">The sequence shown here is derived from an EMBL/GenBank/DDBJ whole genome shotgun (WGS) entry which is preliminary data.</text>
</comment>
<organism evidence="1 2">
    <name type="scientific">Smallanthus sonchifolius</name>
    <dbReference type="NCBI Taxonomy" id="185202"/>
    <lineage>
        <taxon>Eukaryota</taxon>
        <taxon>Viridiplantae</taxon>
        <taxon>Streptophyta</taxon>
        <taxon>Embryophyta</taxon>
        <taxon>Tracheophyta</taxon>
        <taxon>Spermatophyta</taxon>
        <taxon>Magnoliopsida</taxon>
        <taxon>eudicotyledons</taxon>
        <taxon>Gunneridae</taxon>
        <taxon>Pentapetalae</taxon>
        <taxon>asterids</taxon>
        <taxon>campanulids</taxon>
        <taxon>Asterales</taxon>
        <taxon>Asteraceae</taxon>
        <taxon>Asteroideae</taxon>
        <taxon>Heliantheae alliance</taxon>
        <taxon>Millerieae</taxon>
        <taxon>Smallanthus</taxon>
    </lineage>
</organism>
<name>A0ACB9HDI2_9ASTR</name>
<protein>
    <submittedName>
        <fullName evidence="1">Uncharacterized protein</fullName>
    </submittedName>
</protein>
<reference evidence="2" key="1">
    <citation type="journal article" date="2022" name="Mol. Ecol. Resour.">
        <title>The genomes of chicory, endive, great burdock and yacon provide insights into Asteraceae palaeo-polyploidization history and plant inulin production.</title>
        <authorList>
            <person name="Fan W."/>
            <person name="Wang S."/>
            <person name="Wang H."/>
            <person name="Wang A."/>
            <person name="Jiang F."/>
            <person name="Liu H."/>
            <person name="Zhao H."/>
            <person name="Xu D."/>
            <person name="Zhang Y."/>
        </authorList>
    </citation>
    <scope>NUCLEOTIDE SEQUENCE [LARGE SCALE GENOMIC DNA]</scope>
    <source>
        <strain evidence="2">cv. Yunnan</strain>
    </source>
</reference>
<proteinExistence type="predicted"/>